<evidence type="ECO:0000256" key="3">
    <source>
        <dbReference type="ARBA" id="ARBA00022603"/>
    </source>
</evidence>
<dbReference type="InterPro" id="IPR022641">
    <property type="entry name" value="CheR_N"/>
</dbReference>
<dbReference type="Gene3D" id="1.10.155.10">
    <property type="entry name" value="Chemotaxis receptor methyltransferase CheR, N-terminal domain"/>
    <property type="match status" value="1"/>
</dbReference>
<organism evidence="7 8">
    <name type="scientific">Longimicrobium terrae</name>
    <dbReference type="NCBI Taxonomy" id="1639882"/>
    <lineage>
        <taxon>Bacteria</taxon>
        <taxon>Pseudomonadati</taxon>
        <taxon>Gemmatimonadota</taxon>
        <taxon>Longimicrobiia</taxon>
        <taxon>Longimicrobiales</taxon>
        <taxon>Longimicrobiaceae</taxon>
        <taxon>Longimicrobium</taxon>
    </lineage>
</organism>
<gene>
    <name evidence="7" type="ORF">HNQ61_005375</name>
</gene>
<dbReference type="RefSeq" id="WP_170035551.1">
    <property type="nucleotide sequence ID" value="NZ_JABDTL010000001.1"/>
</dbReference>
<keyword evidence="3 7" id="KW-0489">Methyltransferase</keyword>
<evidence type="ECO:0000259" key="6">
    <source>
        <dbReference type="PROSITE" id="PS50123"/>
    </source>
</evidence>
<dbReference type="InterPro" id="IPR022642">
    <property type="entry name" value="CheR_C"/>
</dbReference>
<dbReference type="Gene3D" id="3.40.50.150">
    <property type="entry name" value="Vaccinia Virus protein VP39"/>
    <property type="match status" value="1"/>
</dbReference>
<dbReference type="EMBL" id="JACHIA010000028">
    <property type="protein sequence ID" value="MBB6073704.1"/>
    <property type="molecule type" value="Genomic_DNA"/>
</dbReference>
<protein>
    <recommendedName>
        <fullName evidence="2">protein-glutamate O-methyltransferase</fullName>
        <ecNumber evidence="2">2.1.1.80</ecNumber>
    </recommendedName>
</protein>
<dbReference type="Pfam" id="PF01739">
    <property type="entry name" value="CheR"/>
    <property type="match status" value="1"/>
</dbReference>
<evidence type="ECO:0000313" key="7">
    <source>
        <dbReference type="EMBL" id="MBB6073704.1"/>
    </source>
</evidence>
<keyword evidence="4 7" id="KW-0808">Transferase</keyword>
<accession>A0A841H6Z9</accession>
<dbReference type="GO" id="GO:0008983">
    <property type="term" value="F:protein-glutamate O-methyltransferase activity"/>
    <property type="evidence" value="ECO:0007669"/>
    <property type="project" value="UniProtKB-EC"/>
</dbReference>
<evidence type="ECO:0000256" key="4">
    <source>
        <dbReference type="ARBA" id="ARBA00022679"/>
    </source>
</evidence>
<dbReference type="InterPro" id="IPR000780">
    <property type="entry name" value="CheR_MeTrfase"/>
</dbReference>
<dbReference type="InterPro" id="IPR050903">
    <property type="entry name" value="Bact_Chemotaxis_MeTrfase"/>
</dbReference>
<dbReference type="Pfam" id="PF03705">
    <property type="entry name" value="CheR_N"/>
    <property type="match status" value="1"/>
</dbReference>
<feature type="domain" description="CheR-type methyltransferase" evidence="6">
    <location>
        <begin position="1"/>
        <end position="278"/>
    </location>
</feature>
<evidence type="ECO:0000256" key="2">
    <source>
        <dbReference type="ARBA" id="ARBA00012534"/>
    </source>
</evidence>
<dbReference type="PROSITE" id="PS50123">
    <property type="entry name" value="CHER"/>
    <property type="match status" value="1"/>
</dbReference>
<evidence type="ECO:0000256" key="5">
    <source>
        <dbReference type="ARBA" id="ARBA00022691"/>
    </source>
</evidence>
<keyword evidence="8" id="KW-1185">Reference proteome</keyword>
<evidence type="ECO:0000256" key="1">
    <source>
        <dbReference type="ARBA" id="ARBA00001541"/>
    </source>
</evidence>
<comment type="catalytic activity">
    <reaction evidence="1">
        <text>L-glutamyl-[protein] + S-adenosyl-L-methionine = [protein]-L-glutamate 5-O-methyl ester + S-adenosyl-L-homocysteine</text>
        <dbReference type="Rhea" id="RHEA:24452"/>
        <dbReference type="Rhea" id="RHEA-COMP:10208"/>
        <dbReference type="Rhea" id="RHEA-COMP:10311"/>
        <dbReference type="ChEBI" id="CHEBI:29973"/>
        <dbReference type="ChEBI" id="CHEBI:57856"/>
        <dbReference type="ChEBI" id="CHEBI:59789"/>
        <dbReference type="ChEBI" id="CHEBI:82795"/>
        <dbReference type="EC" id="2.1.1.80"/>
    </reaction>
</comment>
<proteinExistence type="predicted"/>
<dbReference type="PANTHER" id="PTHR24422:SF19">
    <property type="entry name" value="CHEMOTAXIS PROTEIN METHYLTRANSFERASE"/>
    <property type="match status" value="1"/>
</dbReference>
<dbReference type="PANTHER" id="PTHR24422">
    <property type="entry name" value="CHEMOTAXIS PROTEIN METHYLTRANSFERASE"/>
    <property type="match status" value="1"/>
</dbReference>
<sequence>MPVPLLDDEFRLWTEWLREELGHRWGPERREILRTRLEPRRAALGLDSFDALLFHLRFHPEREAERALLVPHLTNNESYFCREQGSLEVIRDEVFPALRQQLGAGGQARLLSAACSTGEEAYTLSILAAEAGVFTAPGALRVTGVDVDPAALGRAEAGVYGEHAFRGTGAAWRARFFEKQGAEQWSVKPAVREPVRFRPANLVQNDWWRGLPPQHLILCRNVMIYFDADAVLRAARGLWEALAPGGYLFLGHAESLRQVPVPFNLERRPGALFYRRPEGDA</sequence>
<dbReference type="InterPro" id="IPR029063">
    <property type="entry name" value="SAM-dependent_MTases_sf"/>
</dbReference>
<keyword evidence="5" id="KW-0949">S-adenosyl-L-methionine</keyword>
<dbReference type="CDD" id="cd02440">
    <property type="entry name" value="AdoMet_MTases"/>
    <property type="match status" value="1"/>
</dbReference>
<reference evidence="7 8" key="1">
    <citation type="submission" date="2020-08" db="EMBL/GenBank/DDBJ databases">
        <title>Genomic Encyclopedia of Type Strains, Phase IV (KMG-IV): sequencing the most valuable type-strain genomes for metagenomic binning, comparative biology and taxonomic classification.</title>
        <authorList>
            <person name="Goeker M."/>
        </authorList>
    </citation>
    <scope>NUCLEOTIDE SEQUENCE [LARGE SCALE GENOMIC DNA]</scope>
    <source>
        <strain evidence="7 8">DSM 29007</strain>
    </source>
</reference>
<dbReference type="InterPro" id="IPR036804">
    <property type="entry name" value="CheR_N_sf"/>
</dbReference>
<dbReference type="Proteomes" id="UP000582837">
    <property type="component" value="Unassembled WGS sequence"/>
</dbReference>
<dbReference type="SMART" id="SM00138">
    <property type="entry name" value="MeTrc"/>
    <property type="match status" value="1"/>
</dbReference>
<dbReference type="PRINTS" id="PR00996">
    <property type="entry name" value="CHERMTFRASE"/>
</dbReference>
<comment type="caution">
    <text evidence="7">The sequence shown here is derived from an EMBL/GenBank/DDBJ whole genome shotgun (WGS) entry which is preliminary data.</text>
</comment>
<name>A0A841H6Z9_9BACT</name>
<dbReference type="AlphaFoldDB" id="A0A841H6Z9"/>
<dbReference type="EC" id="2.1.1.80" evidence="2"/>
<dbReference type="SUPFAM" id="SSF53335">
    <property type="entry name" value="S-adenosyl-L-methionine-dependent methyltransferases"/>
    <property type="match status" value="1"/>
</dbReference>
<dbReference type="GO" id="GO:0032259">
    <property type="term" value="P:methylation"/>
    <property type="evidence" value="ECO:0007669"/>
    <property type="project" value="UniProtKB-KW"/>
</dbReference>
<dbReference type="SUPFAM" id="SSF47757">
    <property type="entry name" value="Chemotaxis receptor methyltransferase CheR, N-terminal domain"/>
    <property type="match status" value="1"/>
</dbReference>
<evidence type="ECO:0000313" key="8">
    <source>
        <dbReference type="Proteomes" id="UP000582837"/>
    </source>
</evidence>